<reference evidence="3" key="1">
    <citation type="submission" date="2020-01" db="EMBL/GenBank/DDBJ databases">
        <authorList>
            <person name="Rat A."/>
        </authorList>
    </citation>
    <scope>NUCLEOTIDE SEQUENCE</scope>
    <source>
        <strain evidence="3">LMG 31231</strain>
    </source>
</reference>
<dbReference type="Proteomes" id="UP001138751">
    <property type="component" value="Unassembled WGS sequence"/>
</dbReference>
<dbReference type="GO" id="GO:0015074">
    <property type="term" value="P:DNA integration"/>
    <property type="evidence" value="ECO:0007669"/>
    <property type="project" value="InterPro"/>
</dbReference>
<feature type="region of interest" description="Disordered" evidence="1">
    <location>
        <begin position="68"/>
        <end position="114"/>
    </location>
</feature>
<sequence length="114" mass="13354">MSRGERRPLQVCQSARKCLNACWVLSHADARERLDAWRREYNEERPHGSLRNLTPRAFAEQVRHAREVAWLPDHRRDRTTQPPSRIPPGPLDRGWSRPQGKPDQPIWMSDDSPV</sequence>
<dbReference type="AlphaFoldDB" id="A0A9X9WTJ6"/>
<feature type="compositionally biased region" description="Basic and acidic residues" evidence="1">
    <location>
        <begin position="68"/>
        <end position="79"/>
    </location>
</feature>
<reference evidence="3" key="2">
    <citation type="journal article" date="2021" name="Syst. Appl. Microbiol.">
        <title>Roseomonas hellenica sp. nov., isolated from roots of wild-growing Alkanna tinctoria.</title>
        <authorList>
            <person name="Rat A."/>
            <person name="Naranjo H.D."/>
            <person name="Lebbe L."/>
            <person name="Cnockaert M."/>
            <person name="Krigas N."/>
            <person name="Grigoriadou K."/>
            <person name="Maloupa E."/>
            <person name="Willems A."/>
        </authorList>
    </citation>
    <scope>NUCLEOTIDE SEQUENCE</scope>
    <source>
        <strain evidence="3">LMG 31231</strain>
    </source>
</reference>
<evidence type="ECO:0000259" key="2">
    <source>
        <dbReference type="Pfam" id="PF13683"/>
    </source>
</evidence>
<organism evidence="3 4">
    <name type="scientific">Neoroseomonas soli</name>
    <dbReference type="NCBI Taxonomy" id="1081025"/>
    <lineage>
        <taxon>Bacteria</taxon>
        <taxon>Pseudomonadati</taxon>
        <taxon>Pseudomonadota</taxon>
        <taxon>Alphaproteobacteria</taxon>
        <taxon>Acetobacterales</taxon>
        <taxon>Acetobacteraceae</taxon>
        <taxon>Neoroseomonas</taxon>
    </lineage>
</organism>
<keyword evidence="4" id="KW-1185">Reference proteome</keyword>
<dbReference type="InterPro" id="IPR001584">
    <property type="entry name" value="Integrase_cat-core"/>
</dbReference>
<dbReference type="EMBL" id="JAAEDM010000007">
    <property type="protein sequence ID" value="MBR0670475.1"/>
    <property type="molecule type" value="Genomic_DNA"/>
</dbReference>
<feature type="domain" description="Integrase catalytic" evidence="2">
    <location>
        <begin position="16"/>
        <end position="55"/>
    </location>
</feature>
<proteinExistence type="predicted"/>
<dbReference type="PANTHER" id="PTHR47515">
    <property type="entry name" value="LOW CALCIUM RESPONSE LOCUS PROTEIN T"/>
    <property type="match status" value="1"/>
</dbReference>
<accession>A0A9X9WTJ6</accession>
<dbReference type="PANTHER" id="PTHR47515:SF1">
    <property type="entry name" value="BLR2054 PROTEIN"/>
    <property type="match status" value="1"/>
</dbReference>
<name>A0A9X9WTJ6_9PROT</name>
<comment type="caution">
    <text evidence="3">The sequence shown here is derived from an EMBL/GenBank/DDBJ whole genome shotgun (WGS) entry which is preliminary data.</text>
</comment>
<protein>
    <submittedName>
        <fullName evidence="3">Transposase</fullName>
    </submittedName>
</protein>
<dbReference type="InterPro" id="IPR012337">
    <property type="entry name" value="RNaseH-like_sf"/>
</dbReference>
<evidence type="ECO:0000313" key="3">
    <source>
        <dbReference type="EMBL" id="MBR0670475.1"/>
    </source>
</evidence>
<dbReference type="Pfam" id="PF13683">
    <property type="entry name" value="rve_3"/>
    <property type="match status" value="1"/>
</dbReference>
<dbReference type="SUPFAM" id="SSF53098">
    <property type="entry name" value="Ribonuclease H-like"/>
    <property type="match status" value="1"/>
</dbReference>
<evidence type="ECO:0000256" key="1">
    <source>
        <dbReference type="SAM" id="MobiDB-lite"/>
    </source>
</evidence>
<gene>
    <name evidence="3" type="ORF">GXW76_04765</name>
</gene>
<evidence type="ECO:0000313" key="4">
    <source>
        <dbReference type="Proteomes" id="UP001138751"/>
    </source>
</evidence>